<dbReference type="Proteomes" id="UP000193623">
    <property type="component" value="Unassembled WGS sequence"/>
</dbReference>
<dbReference type="OrthoDB" id="7875801at2"/>
<protein>
    <recommendedName>
        <fullName evidence="4">50S ribosomal protein L35</fullName>
    </recommendedName>
</protein>
<keyword evidence="1" id="KW-1133">Transmembrane helix</keyword>
<name>A0A1Y5T7L3_9RHOB</name>
<evidence type="ECO:0000313" key="3">
    <source>
        <dbReference type="Proteomes" id="UP000193623"/>
    </source>
</evidence>
<keyword evidence="1" id="KW-0812">Transmembrane</keyword>
<evidence type="ECO:0000256" key="1">
    <source>
        <dbReference type="SAM" id="Phobius"/>
    </source>
</evidence>
<evidence type="ECO:0008006" key="4">
    <source>
        <dbReference type="Google" id="ProtNLM"/>
    </source>
</evidence>
<gene>
    <name evidence="2" type="ORF">PSJ8397_02839</name>
</gene>
<dbReference type="EMBL" id="FWFT01000005">
    <property type="protein sequence ID" value="SLN54324.1"/>
    <property type="molecule type" value="Genomic_DNA"/>
</dbReference>
<evidence type="ECO:0000313" key="2">
    <source>
        <dbReference type="EMBL" id="SLN54324.1"/>
    </source>
</evidence>
<keyword evidence="1" id="KW-0472">Membrane</keyword>
<feature type="transmembrane region" description="Helical" evidence="1">
    <location>
        <begin position="6"/>
        <end position="26"/>
    </location>
</feature>
<reference evidence="2 3" key="1">
    <citation type="submission" date="2017-03" db="EMBL/GenBank/DDBJ databases">
        <authorList>
            <person name="Afonso C.L."/>
            <person name="Miller P.J."/>
            <person name="Scott M.A."/>
            <person name="Spackman E."/>
            <person name="Goraichik I."/>
            <person name="Dimitrov K.M."/>
            <person name="Suarez D.L."/>
            <person name="Swayne D.E."/>
        </authorList>
    </citation>
    <scope>NUCLEOTIDE SEQUENCE [LARGE SCALE GENOMIC DNA]</scope>
    <source>
        <strain evidence="2 3">CECT 8397</strain>
    </source>
</reference>
<keyword evidence="3" id="KW-1185">Reference proteome</keyword>
<proteinExistence type="predicted"/>
<organism evidence="2 3">
    <name type="scientific">Pseudooctadecabacter jejudonensis</name>
    <dbReference type="NCBI Taxonomy" id="1391910"/>
    <lineage>
        <taxon>Bacteria</taxon>
        <taxon>Pseudomonadati</taxon>
        <taxon>Pseudomonadota</taxon>
        <taxon>Alphaproteobacteria</taxon>
        <taxon>Rhodobacterales</taxon>
        <taxon>Paracoccaceae</taxon>
        <taxon>Pseudooctadecabacter</taxon>
    </lineage>
</organism>
<accession>A0A1Y5T7L3</accession>
<feature type="transmembrane region" description="Helical" evidence="1">
    <location>
        <begin position="33"/>
        <end position="50"/>
    </location>
</feature>
<dbReference type="AlphaFoldDB" id="A0A1Y5T7L3"/>
<dbReference type="RefSeq" id="WP_085865234.1">
    <property type="nucleotide sequence ID" value="NZ_FWFT01000005.1"/>
</dbReference>
<sequence length="74" mass="7538">MDPDLMLVIGLVVGVFSIPSIMGALADGAVPRVASIAVLISGGLIVLAIRDNPGGYAVSDIPDVFVSVVGRYIN</sequence>